<keyword evidence="3" id="KW-0472">Membrane</keyword>
<comment type="caution">
    <text evidence="5">The sequence shown here is derived from an EMBL/GenBank/DDBJ whole genome shotgun (WGS) entry which is preliminary data.</text>
</comment>
<organism evidence="5 6">
    <name type="scientific">Chitinophaga tropicalis</name>
    <dbReference type="NCBI Taxonomy" id="2683588"/>
    <lineage>
        <taxon>Bacteria</taxon>
        <taxon>Pseudomonadati</taxon>
        <taxon>Bacteroidota</taxon>
        <taxon>Chitinophagia</taxon>
        <taxon>Chitinophagales</taxon>
        <taxon>Chitinophagaceae</taxon>
        <taxon>Chitinophaga</taxon>
    </lineage>
</organism>
<feature type="transmembrane region" description="Helical" evidence="3">
    <location>
        <begin position="112"/>
        <end position="130"/>
    </location>
</feature>
<dbReference type="Gene3D" id="3.40.50.2300">
    <property type="match status" value="1"/>
</dbReference>
<feature type="domain" description="Response regulatory" evidence="4">
    <location>
        <begin position="1082"/>
        <end position="1206"/>
    </location>
</feature>
<evidence type="ECO:0000259" key="4">
    <source>
        <dbReference type="PROSITE" id="PS50110"/>
    </source>
</evidence>
<dbReference type="SUPFAM" id="SSF52172">
    <property type="entry name" value="CheY-like"/>
    <property type="match status" value="1"/>
</dbReference>
<gene>
    <name evidence="5" type="ORF">GO493_06690</name>
</gene>
<dbReference type="AlphaFoldDB" id="A0A7K1U0Q7"/>
<dbReference type="InterPro" id="IPR001789">
    <property type="entry name" value="Sig_transdc_resp-reg_receiver"/>
</dbReference>
<dbReference type="CDD" id="cd00156">
    <property type="entry name" value="REC"/>
    <property type="match status" value="1"/>
</dbReference>
<feature type="region of interest" description="Disordered" evidence="2">
    <location>
        <begin position="239"/>
        <end position="262"/>
    </location>
</feature>
<keyword evidence="3" id="KW-1133">Transmembrane helix</keyword>
<sequence>MEKAAPDQHIMNSVRTLIALLEGEGIRVNAAAAIDLYKVLSRADLQKYDSFYKLRFLIAPVICRNKEEQEEVYSILENAGTDIIRAGVIPPTGPGPEKPIVPPPRKPFLRRIKAEGILLAVLILAGIYYLSMSRPIVRFSGKFFAPNPTVIHRPVTIAWQVNDTVLPQYKVTWQLLDTTIAGPWKITPTFDTTGIYPVFVTLTNGDGKELLSDTLLMNVLCDTLPGVYIRSVSSAPAGTLSAASPSKGNNASGKPAKASRTVSTNSRKILKHYIPELRNPTADSQQYRYSWYVNDSLVSSSKELVYNTPAEKYNAIRLTVSRAGPHCGPDAFSATLQEVPPVTAAMLPGEPLIIPDPPPYSGIWALFLIPLLFSVIVYSWYSKRTSAPKPSPGGKEEPHSIVFNEQEHLINPEQGLNKLADVLRKRQISDNYKLNIRKTVYSTIAYGGLPQLSFTPVAQPSDYLILLDKEYHNSHITRLYEYFLRKLQREQVNVTVYEYYKEPLFLSNEKLNHRNIPIDRLATLYGQAALFIFGDARHFMYPIKGKLKSRVMEKLSPWKKKIFVTGHAPEDWDKKEKLLISAGFTVIPADISAQLVLDKLLFTQVEAHGQPRLPSFYPSRFLHLNEPENIRQYLNDPELFRWVCALAIYPYMDWNLTIAIGHALNDEMVTYSNLLKLGRISWMHDVKISDTLRIKLLGLLDKPTEIIARGVLLEQLSAIKDVKPSSLIKSEYDTHRKLNAFLKKLYNNEKISAKEKAIIHDLLKRNYIDEGNRIYLNDNDTSIGIDDYFRRWKLGVRLMALYLSLGAFVLLLTSMYVAVWNRNKNTAGRAVITQTLDIRNNLSASVPLFLQVSIGDSAKIFQVLKDTSFIINHLRMEDSLSFGSVILSVNEGELLIRDSFQLNRTNYRLVIDKADPVRVNLYYDISAEETARTIEGLLPANFQVNLVQTEDQDTGFKVICYDTSFMAQAWQSAEIINRTFNRNITAEKDPAANNNRRNWAITIRVPVSAASPVIAKDIIVKERFKKRDSVRRVPPTAVLPATDTIATEKPDTQYKAPERPPEKSPVQQEPSKDPGNSTYTKYILWVDDHPENNTKLINSFREAGWQVALATSNEEAYSLFAQSYREDRPYLVISDIGRDKEGPDAGMELMKKLKSMNRYLSFIFYTSGTQLNRNKKEAMGYNVQVLNGASALESAVLKFSNAQKKY</sequence>
<feature type="compositionally biased region" description="Basic and acidic residues" evidence="2">
    <location>
        <begin position="1046"/>
        <end position="1062"/>
    </location>
</feature>
<feature type="modified residue" description="4-aspartylphosphate" evidence="1">
    <location>
        <position position="1135"/>
    </location>
</feature>
<proteinExistence type="predicted"/>
<keyword evidence="1" id="KW-0597">Phosphoprotein</keyword>
<feature type="compositionally biased region" description="Polar residues" evidence="2">
    <location>
        <begin position="1065"/>
        <end position="1078"/>
    </location>
</feature>
<dbReference type="InterPro" id="IPR011006">
    <property type="entry name" value="CheY-like_superfamily"/>
</dbReference>
<dbReference type="EMBL" id="WRXN01000002">
    <property type="protein sequence ID" value="MVT07942.1"/>
    <property type="molecule type" value="Genomic_DNA"/>
</dbReference>
<keyword evidence="6" id="KW-1185">Reference proteome</keyword>
<reference evidence="5 6" key="1">
    <citation type="submission" date="2019-12" db="EMBL/GenBank/DDBJ databases">
        <title>Chitinophaga sp. strain ysch24 (GDMCC 1.1355), whole genome shotgun sequence.</title>
        <authorList>
            <person name="Zhang X."/>
        </authorList>
    </citation>
    <scope>NUCLEOTIDE SEQUENCE [LARGE SCALE GENOMIC DNA]</scope>
    <source>
        <strain evidence="6">ysch24</strain>
    </source>
</reference>
<evidence type="ECO:0000313" key="6">
    <source>
        <dbReference type="Proteomes" id="UP000461730"/>
    </source>
</evidence>
<protein>
    <submittedName>
        <fullName evidence="5">Response regulator</fullName>
    </submittedName>
</protein>
<dbReference type="InterPro" id="IPR035986">
    <property type="entry name" value="PKD_dom_sf"/>
</dbReference>
<dbReference type="SUPFAM" id="SSF49299">
    <property type="entry name" value="PKD domain"/>
    <property type="match status" value="1"/>
</dbReference>
<evidence type="ECO:0000313" key="5">
    <source>
        <dbReference type="EMBL" id="MVT07942.1"/>
    </source>
</evidence>
<keyword evidence="3" id="KW-0812">Transmembrane</keyword>
<dbReference type="Proteomes" id="UP000461730">
    <property type="component" value="Unassembled WGS sequence"/>
</dbReference>
<accession>A0A7K1U0Q7</accession>
<feature type="compositionally biased region" description="Polar residues" evidence="2">
    <location>
        <begin position="239"/>
        <end position="252"/>
    </location>
</feature>
<dbReference type="PROSITE" id="PS50110">
    <property type="entry name" value="RESPONSE_REGULATORY"/>
    <property type="match status" value="1"/>
</dbReference>
<name>A0A7K1U0Q7_9BACT</name>
<evidence type="ECO:0000256" key="1">
    <source>
        <dbReference type="PROSITE-ProRule" id="PRU00169"/>
    </source>
</evidence>
<feature type="transmembrane region" description="Helical" evidence="3">
    <location>
        <begin position="362"/>
        <end position="381"/>
    </location>
</feature>
<dbReference type="GO" id="GO:0000160">
    <property type="term" value="P:phosphorelay signal transduction system"/>
    <property type="evidence" value="ECO:0007669"/>
    <property type="project" value="InterPro"/>
</dbReference>
<feature type="transmembrane region" description="Helical" evidence="3">
    <location>
        <begin position="800"/>
        <end position="820"/>
    </location>
</feature>
<dbReference type="RefSeq" id="WP_157305364.1">
    <property type="nucleotide sequence ID" value="NZ_WRXN01000002.1"/>
</dbReference>
<feature type="region of interest" description="Disordered" evidence="2">
    <location>
        <begin position="1035"/>
        <end position="1078"/>
    </location>
</feature>
<evidence type="ECO:0000256" key="2">
    <source>
        <dbReference type="SAM" id="MobiDB-lite"/>
    </source>
</evidence>
<evidence type="ECO:0000256" key="3">
    <source>
        <dbReference type="SAM" id="Phobius"/>
    </source>
</evidence>